<dbReference type="RefSeq" id="WP_069005140.1">
    <property type="nucleotide sequence ID" value="NZ_LVJW01000003.1"/>
</dbReference>
<feature type="compositionally biased region" description="Basic residues" evidence="1">
    <location>
        <begin position="103"/>
        <end position="117"/>
    </location>
</feature>
<sequence length="138" mass="15752">MAFSVSDKIEIPHTEIQWSAIHAQGSGGQNVNKVASAIHLRFDIKASSLPLPIKQRLLARADSRINRDGVVVIKAQRYRDQEKNRRDALQRLQSMISSAMVSPKKRFKTRPTKASVRRRLDAKNRRGKQKALRRKVTD</sequence>
<dbReference type="Proteomes" id="UP000094849">
    <property type="component" value="Unassembled WGS sequence"/>
</dbReference>
<dbReference type="STRING" id="1818881.A3196_11725"/>
<dbReference type="NCBIfam" id="NF006718">
    <property type="entry name" value="PRK09256.1"/>
    <property type="match status" value="1"/>
</dbReference>
<dbReference type="EMBL" id="LVJZ01000003">
    <property type="protein sequence ID" value="ODB97369.1"/>
    <property type="molecule type" value="Genomic_DNA"/>
</dbReference>
<accession>A0A1E2URL3</accession>
<dbReference type="AlphaFoldDB" id="A0A1E2URL3"/>
<dbReference type="SUPFAM" id="SSF110916">
    <property type="entry name" value="Peptidyl-tRNA hydrolase domain-like"/>
    <property type="match status" value="1"/>
</dbReference>
<dbReference type="Gene3D" id="3.30.160.20">
    <property type="match status" value="1"/>
</dbReference>
<protein>
    <recommendedName>
        <fullName evidence="2">Prokaryotic-type class I peptide chain release factors domain-containing protein</fullName>
    </recommendedName>
</protein>
<gene>
    <name evidence="3" type="ORF">A3196_11725</name>
</gene>
<proteinExistence type="predicted"/>
<name>A0A1E2URL3_9GAMM</name>
<evidence type="ECO:0000313" key="4">
    <source>
        <dbReference type="Proteomes" id="UP000094849"/>
    </source>
</evidence>
<keyword evidence="4" id="KW-1185">Reference proteome</keyword>
<dbReference type="GO" id="GO:0043022">
    <property type="term" value="F:ribosome binding"/>
    <property type="evidence" value="ECO:0007669"/>
    <property type="project" value="TreeGrafter"/>
</dbReference>
<dbReference type="Pfam" id="PF00472">
    <property type="entry name" value="RF-1"/>
    <property type="match status" value="1"/>
</dbReference>
<evidence type="ECO:0000256" key="1">
    <source>
        <dbReference type="SAM" id="MobiDB-lite"/>
    </source>
</evidence>
<dbReference type="PANTHER" id="PTHR47814">
    <property type="entry name" value="PEPTIDYL-TRNA HYDROLASE ARFB"/>
    <property type="match status" value="1"/>
</dbReference>
<organism evidence="3 4">
    <name type="scientific">Candidatus Thiodiazotropha endoloripes</name>
    <dbReference type="NCBI Taxonomy" id="1818881"/>
    <lineage>
        <taxon>Bacteria</taxon>
        <taxon>Pseudomonadati</taxon>
        <taxon>Pseudomonadota</taxon>
        <taxon>Gammaproteobacteria</taxon>
        <taxon>Chromatiales</taxon>
        <taxon>Sedimenticolaceae</taxon>
        <taxon>Candidatus Thiodiazotropha</taxon>
    </lineage>
</organism>
<feature type="region of interest" description="Disordered" evidence="1">
    <location>
        <begin position="100"/>
        <end position="138"/>
    </location>
</feature>
<feature type="compositionally biased region" description="Basic residues" evidence="1">
    <location>
        <begin position="125"/>
        <end position="138"/>
    </location>
</feature>
<reference evidence="3 4" key="1">
    <citation type="submission" date="2016-03" db="EMBL/GenBank/DDBJ databases">
        <title>Chemosynthetic sulphur-oxidizing symbionts of marine invertebrate animals are capable of nitrogen fixation.</title>
        <authorList>
            <person name="Petersen J.M."/>
            <person name="Kemper A."/>
            <person name="Gruber-Vodicka H."/>
            <person name="Cardini U."/>
            <person name="Geest Mvander."/>
            <person name="Kleiner M."/>
            <person name="Bulgheresi S."/>
            <person name="Fussmann M."/>
            <person name="Herbold C."/>
            <person name="Seah B.K.B."/>
            <person name="Antony C.Paul."/>
            <person name="Liu D."/>
            <person name="Belitz A."/>
            <person name="Weber M."/>
        </authorList>
    </citation>
    <scope>NUCLEOTIDE SEQUENCE [LARGE SCALE GENOMIC DNA]</scope>
    <source>
        <strain evidence="3">G_D</strain>
    </source>
</reference>
<dbReference type="OrthoDB" id="9815709at2"/>
<feature type="domain" description="Prokaryotic-type class I peptide chain release factors" evidence="2">
    <location>
        <begin position="22"/>
        <end position="38"/>
    </location>
</feature>
<dbReference type="PROSITE" id="PS00745">
    <property type="entry name" value="RF_PROK_I"/>
    <property type="match status" value="1"/>
</dbReference>
<dbReference type="GO" id="GO:0003747">
    <property type="term" value="F:translation release factor activity"/>
    <property type="evidence" value="ECO:0007669"/>
    <property type="project" value="InterPro"/>
</dbReference>
<dbReference type="InterPro" id="IPR000352">
    <property type="entry name" value="Pep_chain_release_fac_I"/>
</dbReference>
<dbReference type="GO" id="GO:0004045">
    <property type="term" value="F:peptidyl-tRNA hydrolase activity"/>
    <property type="evidence" value="ECO:0007669"/>
    <property type="project" value="TreeGrafter"/>
</dbReference>
<dbReference type="GO" id="GO:0072344">
    <property type="term" value="P:rescue of stalled ribosome"/>
    <property type="evidence" value="ECO:0007669"/>
    <property type="project" value="TreeGrafter"/>
</dbReference>
<evidence type="ECO:0000259" key="2">
    <source>
        <dbReference type="PROSITE" id="PS00745"/>
    </source>
</evidence>
<comment type="caution">
    <text evidence="3">The sequence shown here is derived from an EMBL/GenBank/DDBJ whole genome shotgun (WGS) entry which is preliminary data.</text>
</comment>
<evidence type="ECO:0000313" key="3">
    <source>
        <dbReference type="EMBL" id="ODB97369.1"/>
    </source>
</evidence>
<dbReference type="PANTHER" id="PTHR47814:SF1">
    <property type="entry name" value="PEPTIDYL-TRNA HYDROLASE ARFB"/>
    <property type="match status" value="1"/>
</dbReference>